<evidence type="ECO:0000256" key="6">
    <source>
        <dbReference type="SAM" id="Phobius"/>
    </source>
</evidence>
<feature type="transmembrane region" description="Helical" evidence="6">
    <location>
        <begin position="97"/>
        <end position="120"/>
    </location>
</feature>
<keyword evidence="5 6" id="KW-0472">Membrane</keyword>
<comment type="subcellular location">
    <subcellularLocation>
        <location evidence="1">Membrane</location>
        <topology evidence="1">Multi-pass membrane protein</topology>
    </subcellularLocation>
</comment>
<accession>A0AAV2A0F2</accession>
<evidence type="ECO:0000256" key="1">
    <source>
        <dbReference type="ARBA" id="ARBA00004141"/>
    </source>
</evidence>
<dbReference type="EMBL" id="CAXIEN010000098">
    <property type="protein sequence ID" value="CAL1277056.1"/>
    <property type="molecule type" value="Genomic_DNA"/>
</dbReference>
<evidence type="ECO:0000256" key="3">
    <source>
        <dbReference type="ARBA" id="ARBA00022692"/>
    </source>
</evidence>
<feature type="transmembrane region" description="Helical" evidence="6">
    <location>
        <begin position="228"/>
        <end position="246"/>
    </location>
</feature>
<dbReference type="GO" id="GO:0016491">
    <property type="term" value="F:oxidoreductase activity"/>
    <property type="evidence" value="ECO:0007669"/>
    <property type="project" value="TreeGrafter"/>
</dbReference>
<keyword evidence="4 6" id="KW-1133">Transmembrane helix</keyword>
<comment type="caution">
    <text evidence="8">The sequence shown here is derived from an EMBL/GenBank/DDBJ whole genome shotgun (WGS) entry which is preliminary data.</text>
</comment>
<sequence length="307" mass="35940">MSSCLLSPVKTEKQIFEDSMPEDDPNCNSDVIKEDFKQEDFTKPRWGPNHAGAKELASLYTRGKRIQEIISVLLCLALMAINFVHLVYFFQPSQWSSILIAALCGVILADFLSGLVHWGADTWGSVDLPIIGKVVLDNKIFMLQYCSNAFIRPFREHHIDPTAITRHDFIETNGDNFMVPIPFLAYMAYQFFSYPVEKIFRIYHWNCFVFLLGLFIAMTNQIHKWSHTYFGIPYWVTVLQDFHIILPRRHHRIHHVAPHETYFCITTGWLNYPLEKMGFWTSLEWAIQTLFSCKPRTDDLKWAHRKD</sequence>
<feature type="transmembrane region" description="Helical" evidence="6">
    <location>
        <begin position="203"/>
        <end position="222"/>
    </location>
</feature>
<comment type="similarity">
    <text evidence="2">Belongs to the fatty acid desaturase CarF family.</text>
</comment>
<evidence type="ECO:0000259" key="7">
    <source>
        <dbReference type="Pfam" id="PF10520"/>
    </source>
</evidence>
<dbReference type="PANTHER" id="PTHR48177:SF1">
    <property type="entry name" value="PLASMANYLETHANOLAMINE DESATURASE 1"/>
    <property type="match status" value="1"/>
</dbReference>
<feature type="domain" description="Lipid desaturase" evidence="7">
    <location>
        <begin position="107"/>
        <end position="298"/>
    </location>
</feature>
<proteinExistence type="inferred from homology"/>
<dbReference type="GO" id="GO:0016020">
    <property type="term" value="C:membrane"/>
    <property type="evidence" value="ECO:0007669"/>
    <property type="project" value="UniProtKB-SubCell"/>
</dbReference>
<name>A0AAV2A0F2_9ARAC</name>
<evidence type="ECO:0000256" key="4">
    <source>
        <dbReference type="ARBA" id="ARBA00022989"/>
    </source>
</evidence>
<protein>
    <recommendedName>
        <fullName evidence="7">Lipid desaturase domain-containing protein</fullName>
    </recommendedName>
</protein>
<evidence type="ECO:0000256" key="5">
    <source>
        <dbReference type="ARBA" id="ARBA00023136"/>
    </source>
</evidence>
<gene>
    <name evidence="8" type="ORF">LARSCL_LOCUS8995</name>
</gene>
<evidence type="ECO:0000313" key="8">
    <source>
        <dbReference type="EMBL" id="CAL1277056.1"/>
    </source>
</evidence>
<keyword evidence="3 6" id="KW-0812">Transmembrane</keyword>
<dbReference type="Proteomes" id="UP001497382">
    <property type="component" value="Unassembled WGS sequence"/>
</dbReference>
<dbReference type="PANTHER" id="PTHR48177">
    <property type="entry name" value="TRANSMEMBRANE PROTEIN 189"/>
    <property type="match status" value="1"/>
</dbReference>
<dbReference type="Pfam" id="PF10520">
    <property type="entry name" value="Lipid_desat"/>
    <property type="match status" value="1"/>
</dbReference>
<dbReference type="AlphaFoldDB" id="A0AAV2A0F2"/>
<keyword evidence="9" id="KW-1185">Reference proteome</keyword>
<organism evidence="8 9">
    <name type="scientific">Larinioides sclopetarius</name>
    <dbReference type="NCBI Taxonomy" id="280406"/>
    <lineage>
        <taxon>Eukaryota</taxon>
        <taxon>Metazoa</taxon>
        <taxon>Ecdysozoa</taxon>
        <taxon>Arthropoda</taxon>
        <taxon>Chelicerata</taxon>
        <taxon>Arachnida</taxon>
        <taxon>Araneae</taxon>
        <taxon>Araneomorphae</taxon>
        <taxon>Entelegynae</taxon>
        <taxon>Araneoidea</taxon>
        <taxon>Araneidae</taxon>
        <taxon>Larinioides</taxon>
    </lineage>
</organism>
<reference evidence="8 9" key="1">
    <citation type="submission" date="2024-04" db="EMBL/GenBank/DDBJ databases">
        <authorList>
            <person name="Rising A."/>
            <person name="Reimegard J."/>
            <person name="Sonavane S."/>
            <person name="Akerstrom W."/>
            <person name="Nylinder S."/>
            <person name="Hedman E."/>
            <person name="Kallberg Y."/>
        </authorList>
    </citation>
    <scope>NUCLEOTIDE SEQUENCE [LARGE SCALE GENOMIC DNA]</scope>
</reference>
<feature type="transmembrane region" description="Helical" evidence="6">
    <location>
        <begin position="69"/>
        <end position="90"/>
    </location>
</feature>
<dbReference type="InterPro" id="IPR019547">
    <property type="entry name" value="Lipid_desat"/>
</dbReference>
<dbReference type="InterPro" id="IPR052601">
    <property type="entry name" value="Plasmalogen_desaturase"/>
</dbReference>
<evidence type="ECO:0000313" key="9">
    <source>
        <dbReference type="Proteomes" id="UP001497382"/>
    </source>
</evidence>
<evidence type="ECO:0000256" key="2">
    <source>
        <dbReference type="ARBA" id="ARBA00007620"/>
    </source>
</evidence>